<name>A0A7Y7B391_STRMO</name>
<dbReference type="RefSeq" id="WP_171079900.1">
    <property type="nucleotide sequence ID" value="NZ_BNBU01000002.1"/>
</dbReference>
<protein>
    <submittedName>
        <fullName evidence="2">DUF397 domain-containing protein</fullName>
    </submittedName>
</protein>
<dbReference type="AlphaFoldDB" id="A0A7Y7B391"/>
<proteinExistence type="predicted"/>
<comment type="caution">
    <text evidence="2">The sequence shown here is derived from an EMBL/GenBank/DDBJ whole genome shotgun (WGS) entry which is preliminary data.</text>
</comment>
<dbReference type="EMBL" id="JABBXF010000018">
    <property type="protein sequence ID" value="NVK78070.1"/>
    <property type="molecule type" value="Genomic_DNA"/>
</dbReference>
<evidence type="ECO:0000259" key="1">
    <source>
        <dbReference type="Pfam" id="PF04149"/>
    </source>
</evidence>
<organism evidence="2 3">
    <name type="scientific">Streptomyces morookaense</name>
    <name type="common">Streptoverticillium morookaense</name>
    <dbReference type="NCBI Taxonomy" id="1970"/>
    <lineage>
        <taxon>Bacteria</taxon>
        <taxon>Bacillati</taxon>
        <taxon>Actinomycetota</taxon>
        <taxon>Actinomycetes</taxon>
        <taxon>Kitasatosporales</taxon>
        <taxon>Streptomycetaceae</taxon>
        <taxon>Streptomyces</taxon>
    </lineage>
</organism>
<feature type="domain" description="DUF397" evidence="1">
    <location>
        <begin position="7"/>
        <end position="63"/>
    </location>
</feature>
<sequence>MSTTPTEWVKSSFSNANGDGCLEWSPARIPTAPVPIRDSKTAPNGATLHVPPTAWAAFVTAVRTAAL</sequence>
<evidence type="ECO:0000313" key="3">
    <source>
        <dbReference type="Proteomes" id="UP000587462"/>
    </source>
</evidence>
<gene>
    <name evidence="2" type="ORF">HG542_10385</name>
</gene>
<evidence type="ECO:0000313" key="2">
    <source>
        <dbReference type="EMBL" id="NVK78070.1"/>
    </source>
</evidence>
<dbReference type="InterPro" id="IPR007278">
    <property type="entry name" value="DUF397"/>
</dbReference>
<keyword evidence="3" id="KW-1185">Reference proteome</keyword>
<dbReference type="Pfam" id="PF04149">
    <property type="entry name" value="DUF397"/>
    <property type="match status" value="1"/>
</dbReference>
<accession>A0A7Y7B391</accession>
<dbReference type="Proteomes" id="UP000587462">
    <property type="component" value="Unassembled WGS sequence"/>
</dbReference>
<reference evidence="2 3" key="1">
    <citation type="submission" date="2020-04" db="EMBL/GenBank/DDBJ databases">
        <title>Draft Genome Sequence of Streptomyces morookaense DSM 40503, an 8-azaguanine-producing strain.</title>
        <authorList>
            <person name="Qi J."/>
            <person name="Gao J.-M."/>
        </authorList>
    </citation>
    <scope>NUCLEOTIDE SEQUENCE [LARGE SCALE GENOMIC DNA]</scope>
    <source>
        <strain evidence="2 3">DSM 40503</strain>
    </source>
</reference>